<accession>A0ABU2H738</accession>
<organism evidence="3 4">
    <name type="scientific">Lipingzhangella rawalii</name>
    <dbReference type="NCBI Taxonomy" id="2055835"/>
    <lineage>
        <taxon>Bacteria</taxon>
        <taxon>Bacillati</taxon>
        <taxon>Actinomycetota</taxon>
        <taxon>Actinomycetes</taxon>
        <taxon>Streptosporangiales</taxon>
        <taxon>Nocardiopsidaceae</taxon>
        <taxon>Lipingzhangella</taxon>
    </lineage>
</organism>
<dbReference type="Proteomes" id="UP001250214">
    <property type="component" value="Unassembled WGS sequence"/>
</dbReference>
<name>A0ABU2H738_9ACTN</name>
<proteinExistence type="predicted"/>
<evidence type="ECO:0000256" key="1">
    <source>
        <dbReference type="SAM" id="MobiDB-lite"/>
    </source>
</evidence>
<dbReference type="InterPro" id="IPR018768">
    <property type="entry name" value="DUF2344"/>
</dbReference>
<evidence type="ECO:0000259" key="2">
    <source>
        <dbReference type="Pfam" id="PF10105"/>
    </source>
</evidence>
<evidence type="ECO:0000313" key="3">
    <source>
        <dbReference type="EMBL" id="MDS1271122.1"/>
    </source>
</evidence>
<feature type="compositionally biased region" description="Low complexity" evidence="1">
    <location>
        <begin position="227"/>
        <end position="249"/>
    </location>
</feature>
<dbReference type="NCBIfam" id="TIGR03936">
    <property type="entry name" value="sam_1_link_chp"/>
    <property type="match status" value="1"/>
</dbReference>
<sequence length="255" mass="27099">MRFASHRDIARTVERALRRARVPVAYSAGFSPHPKISYPGAAPTGVASEAEYLEILVTEPYPAESFRQELDAAMPEGLDVLAVEADPDDGLSDRLEGSAWQIELPGVSSESAGRAVAAFLTESAVEVERVTKKGRRRFDTRGAVLALRVCQHSGPDPEYATIQLVVRHTTPTVRPDDVVTALRQVADLAPPAPARVTRLAQGPLAEVGRLVDGGAVATDAAQAEALASSRPQAPSTPTQPAQAATQSRPTAERPE</sequence>
<reference evidence="4" key="1">
    <citation type="submission" date="2023-07" db="EMBL/GenBank/DDBJ databases">
        <title>Novel species in the genus Lipingzhangella isolated from Sambhar Salt Lake.</title>
        <authorList>
            <person name="Jiya N."/>
            <person name="Kajale S."/>
            <person name="Sharma A."/>
        </authorList>
    </citation>
    <scope>NUCLEOTIDE SEQUENCE [LARGE SCALE GENOMIC DNA]</scope>
    <source>
        <strain evidence="4">LS1_29</strain>
    </source>
</reference>
<dbReference type="EMBL" id="JAVLVT010000005">
    <property type="protein sequence ID" value="MDS1271122.1"/>
    <property type="molecule type" value="Genomic_DNA"/>
</dbReference>
<evidence type="ECO:0000313" key="4">
    <source>
        <dbReference type="Proteomes" id="UP001250214"/>
    </source>
</evidence>
<keyword evidence="4" id="KW-1185">Reference proteome</keyword>
<feature type="domain" description="DUF2344" evidence="2">
    <location>
        <begin position="1"/>
        <end position="175"/>
    </location>
</feature>
<feature type="region of interest" description="Disordered" evidence="1">
    <location>
        <begin position="222"/>
        <end position="255"/>
    </location>
</feature>
<dbReference type="Pfam" id="PF10105">
    <property type="entry name" value="DUF2344"/>
    <property type="match status" value="1"/>
</dbReference>
<gene>
    <name evidence="3" type="ORF">RIF23_12535</name>
</gene>
<comment type="caution">
    <text evidence="3">The sequence shown here is derived from an EMBL/GenBank/DDBJ whole genome shotgun (WGS) entry which is preliminary data.</text>
</comment>
<dbReference type="RefSeq" id="WP_310912667.1">
    <property type="nucleotide sequence ID" value="NZ_JAVLVT010000005.1"/>
</dbReference>
<protein>
    <submittedName>
        <fullName evidence="3">TIGR03936 family radical SAM-associated protein</fullName>
    </submittedName>
</protein>